<dbReference type="SUPFAM" id="SSF53756">
    <property type="entry name" value="UDP-Glycosyltransferase/glycogen phosphorylase"/>
    <property type="match status" value="1"/>
</dbReference>
<dbReference type="InterPro" id="IPR050194">
    <property type="entry name" value="Glycosyltransferase_grp1"/>
</dbReference>
<evidence type="ECO:0000259" key="2">
    <source>
        <dbReference type="Pfam" id="PF13439"/>
    </source>
</evidence>
<accession>A0A1M7T543</accession>
<proteinExistence type="predicted"/>
<feature type="domain" description="Glycosyl transferase family 1" evidence="1">
    <location>
        <begin position="203"/>
        <end position="355"/>
    </location>
</feature>
<organism evidence="3 4">
    <name type="scientific">Butyrivibrio hungatei DSM 14810</name>
    <dbReference type="NCBI Taxonomy" id="1121132"/>
    <lineage>
        <taxon>Bacteria</taxon>
        <taxon>Bacillati</taxon>
        <taxon>Bacillota</taxon>
        <taxon>Clostridia</taxon>
        <taxon>Lachnospirales</taxon>
        <taxon>Lachnospiraceae</taxon>
        <taxon>Butyrivibrio</taxon>
    </lineage>
</organism>
<sequence>MKILIVSHEYPPVGGGGANACMHLAKEYSAAGHEVHIVTVWYQGEAEQEHLGENIDIYRLRSKRTRLEQCSFKEMLDFLFKAVAFTDKLEKKEKFDICQIFFGIPSGPIGYYLKKKYRLPYVIRFGGGDIPGFQDRFTKVYKLIGPAIKLIWKNADALVANSRGLQKMAYDFCDKYDIRIIPNGAEIMQCESGHQSDESIVHLLFVSRLIERKGVQDILPQLPTVVQACNQKGRKIVLDIVGDGPYRPELENIVKTYKLDNIVRFHGQKNKSELPQYYSESDIFVFPSRKEGMPNVVLEAMSYGLPIIMTPCQGSEELIQGNGYIEATRGFSEKITELVLDEDKRKLFGERSKERIKDLSWSNVANAYIKVFDQICVESADM</sequence>
<dbReference type="InterPro" id="IPR028098">
    <property type="entry name" value="Glyco_trans_4-like_N"/>
</dbReference>
<dbReference type="RefSeq" id="WP_072705668.1">
    <property type="nucleotide sequence ID" value="NZ_FRDH01000017.1"/>
</dbReference>
<dbReference type="GO" id="GO:0016757">
    <property type="term" value="F:glycosyltransferase activity"/>
    <property type="evidence" value="ECO:0007669"/>
    <property type="project" value="TreeGrafter"/>
</dbReference>
<evidence type="ECO:0000313" key="4">
    <source>
        <dbReference type="Proteomes" id="UP000184097"/>
    </source>
</evidence>
<dbReference type="Pfam" id="PF13439">
    <property type="entry name" value="Glyco_transf_4"/>
    <property type="match status" value="1"/>
</dbReference>
<dbReference type="PANTHER" id="PTHR45947">
    <property type="entry name" value="SULFOQUINOVOSYL TRANSFERASE SQD2"/>
    <property type="match status" value="1"/>
</dbReference>
<evidence type="ECO:0000313" key="3">
    <source>
        <dbReference type="EMBL" id="SHN65859.1"/>
    </source>
</evidence>
<dbReference type="PANTHER" id="PTHR45947:SF3">
    <property type="entry name" value="SULFOQUINOVOSYL TRANSFERASE SQD2"/>
    <property type="match status" value="1"/>
</dbReference>
<feature type="domain" description="Glycosyltransferase subfamily 4-like N-terminal" evidence="2">
    <location>
        <begin position="15"/>
        <end position="185"/>
    </location>
</feature>
<gene>
    <name evidence="3" type="ORF">SAMN02745247_03029</name>
</gene>
<dbReference type="AlphaFoldDB" id="A0A1M7T543"/>
<dbReference type="InterPro" id="IPR001296">
    <property type="entry name" value="Glyco_trans_1"/>
</dbReference>
<dbReference type="Proteomes" id="UP000184097">
    <property type="component" value="Unassembled WGS sequence"/>
</dbReference>
<evidence type="ECO:0000259" key="1">
    <source>
        <dbReference type="Pfam" id="PF00534"/>
    </source>
</evidence>
<dbReference type="Pfam" id="PF00534">
    <property type="entry name" value="Glycos_transf_1"/>
    <property type="match status" value="1"/>
</dbReference>
<keyword evidence="3" id="KW-0808">Transferase</keyword>
<reference evidence="3 4" key="1">
    <citation type="submission" date="2016-12" db="EMBL/GenBank/DDBJ databases">
        <authorList>
            <person name="Song W.-J."/>
            <person name="Kurnit D.M."/>
        </authorList>
    </citation>
    <scope>NUCLEOTIDE SEQUENCE [LARGE SCALE GENOMIC DNA]</scope>
    <source>
        <strain evidence="3 4">DSM 14810</strain>
    </source>
</reference>
<protein>
    <submittedName>
        <fullName evidence="3">Glycosyltransferase involved in cell wall bisynthesis</fullName>
    </submittedName>
</protein>
<name>A0A1M7T543_9FIRM</name>
<dbReference type="Gene3D" id="3.40.50.2000">
    <property type="entry name" value="Glycogen Phosphorylase B"/>
    <property type="match status" value="2"/>
</dbReference>
<dbReference type="EMBL" id="FRDH01000017">
    <property type="protein sequence ID" value="SHN65859.1"/>
    <property type="molecule type" value="Genomic_DNA"/>
</dbReference>
<dbReference type="CDD" id="cd03801">
    <property type="entry name" value="GT4_PimA-like"/>
    <property type="match status" value="1"/>
</dbReference>